<feature type="non-terminal residue" evidence="10">
    <location>
        <position position="1"/>
    </location>
</feature>
<organism evidence="10 11">
    <name type="scientific">Rhizophlyctis rosea</name>
    <dbReference type="NCBI Taxonomy" id="64517"/>
    <lineage>
        <taxon>Eukaryota</taxon>
        <taxon>Fungi</taxon>
        <taxon>Fungi incertae sedis</taxon>
        <taxon>Chytridiomycota</taxon>
        <taxon>Chytridiomycota incertae sedis</taxon>
        <taxon>Chytridiomycetes</taxon>
        <taxon>Rhizophlyctidales</taxon>
        <taxon>Rhizophlyctidaceae</taxon>
        <taxon>Rhizophlyctis</taxon>
    </lineage>
</organism>
<evidence type="ECO:0000313" key="10">
    <source>
        <dbReference type="EMBL" id="KAJ3046671.1"/>
    </source>
</evidence>
<evidence type="ECO:0000313" key="11">
    <source>
        <dbReference type="Proteomes" id="UP001212841"/>
    </source>
</evidence>
<sequence length="174" mass="19601">MDRAFLLIKPEASNREDDIVYSITQAGYKVFNRRRVRLSPEQATEFWSIYQNDEAFEELIEKMTSGPVVALALLRYSAIAGLQELVGPTDPAQAKKESPTSLRARYGVDELANGFHFSDSADSAAREILFFFPDTETETYPSLEKAKALLERSLYPTLTQGLTQLCKEKPENPT</sequence>
<dbReference type="InterPro" id="IPR007858">
    <property type="entry name" value="Dpy-30_motif"/>
</dbReference>
<dbReference type="Pfam" id="PF05186">
    <property type="entry name" value="Dpy-30"/>
    <property type="match status" value="1"/>
</dbReference>
<evidence type="ECO:0000256" key="6">
    <source>
        <dbReference type="ARBA" id="ARBA00022840"/>
    </source>
</evidence>
<dbReference type="GO" id="GO:0004550">
    <property type="term" value="F:nucleoside diphosphate kinase activity"/>
    <property type="evidence" value="ECO:0007669"/>
    <property type="project" value="InterPro"/>
</dbReference>
<evidence type="ECO:0000256" key="2">
    <source>
        <dbReference type="ARBA" id="ARBA00017632"/>
    </source>
</evidence>
<name>A0AAD5S7V8_9FUNG</name>
<dbReference type="GO" id="GO:0006183">
    <property type="term" value="P:GTP biosynthetic process"/>
    <property type="evidence" value="ECO:0007669"/>
    <property type="project" value="InterPro"/>
</dbReference>
<evidence type="ECO:0000256" key="1">
    <source>
        <dbReference type="ARBA" id="ARBA00008142"/>
    </source>
</evidence>
<comment type="caution">
    <text evidence="10">The sequence shown here is derived from an EMBL/GenBank/DDBJ whole genome shotgun (WGS) entry which is preliminary data.</text>
</comment>
<gene>
    <name evidence="10" type="primary">NME5_1</name>
    <name evidence="10" type="ORF">HK097_000640</name>
</gene>
<dbReference type="Pfam" id="PF00334">
    <property type="entry name" value="NDK"/>
    <property type="match status" value="1"/>
</dbReference>
<dbReference type="Gene3D" id="1.20.890.10">
    <property type="entry name" value="cAMP-dependent protein kinase regulatory subunit, dimerization-anchoring domain"/>
    <property type="match status" value="1"/>
</dbReference>
<dbReference type="SUPFAM" id="SSF54919">
    <property type="entry name" value="Nucleoside diphosphate kinase, NDK"/>
    <property type="match status" value="1"/>
</dbReference>
<dbReference type="InterPro" id="IPR036850">
    <property type="entry name" value="NDK-like_dom_sf"/>
</dbReference>
<feature type="domain" description="Nucleoside diphosphate kinase-like" evidence="9">
    <location>
        <begin position="1"/>
        <end position="139"/>
    </location>
</feature>
<evidence type="ECO:0000259" key="9">
    <source>
        <dbReference type="SMART" id="SM00562"/>
    </source>
</evidence>
<dbReference type="GO" id="GO:0006228">
    <property type="term" value="P:UTP biosynthetic process"/>
    <property type="evidence" value="ECO:0007669"/>
    <property type="project" value="InterPro"/>
</dbReference>
<evidence type="ECO:0000256" key="5">
    <source>
        <dbReference type="ARBA" id="ARBA00022777"/>
    </source>
</evidence>
<evidence type="ECO:0000256" key="4">
    <source>
        <dbReference type="ARBA" id="ARBA00022741"/>
    </source>
</evidence>
<dbReference type="EMBL" id="JADGJD010001117">
    <property type="protein sequence ID" value="KAJ3046671.1"/>
    <property type="molecule type" value="Genomic_DNA"/>
</dbReference>
<dbReference type="PROSITE" id="PS51374">
    <property type="entry name" value="NDPK_LIKE"/>
    <property type="match status" value="1"/>
</dbReference>
<keyword evidence="5" id="KW-0418">Kinase</keyword>
<dbReference type="InterPro" id="IPR034907">
    <property type="entry name" value="NDK-like_dom"/>
</dbReference>
<evidence type="ECO:0000256" key="7">
    <source>
        <dbReference type="PROSITE-ProRule" id="PRU00706"/>
    </source>
</evidence>
<proteinExistence type="inferred from homology"/>
<keyword evidence="11" id="KW-1185">Reference proteome</keyword>
<protein>
    <recommendedName>
        <fullName evidence="2">Nucleoside diphosphate kinase</fullName>
    </recommendedName>
</protein>
<reference evidence="10" key="1">
    <citation type="submission" date="2020-05" db="EMBL/GenBank/DDBJ databases">
        <title>Phylogenomic resolution of chytrid fungi.</title>
        <authorList>
            <person name="Stajich J.E."/>
            <person name="Amses K."/>
            <person name="Simmons R."/>
            <person name="Seto K."/>
            <person name="Myers J."/>
            <person name="Bonds A."/>
            <person name="Quandt C.A."/>
            <person name="Barry K."/>
            <person name="Liu P."/>
            <person name="Grigoriev I."/>
            <person name="Longcore J.E."/>
            <person name="James T.Y."/>
        </authorList>
    </citation>
    <scope>NUCLEOTIDE SEQUENCE</scope>
    <source>
        <strain evidence="10">JEL0318</strain>
    </source>
</reference>
<comment type="similarity">
    <text evidence="1 7 8">Belongs to the NDK family.</text>
</comment>
<dbReference type="GO" id="GO:0006241">
    <property type="term" value="P:CTP biosynthetic process"/>
    <property type="evidence" value="ECO:0007669"/>
    <property type="project" value="InterPro"/>
</dbReference>
<dbReference type="PANTHER" id="PTHR46161">
    <property type="entry name" value="NUCLEOSIDE DIPHOSPHATE KINASE"/>
    <property type="match status" value="1"/>
</dbReference>
<dbReference type="PRINTS" id="PR01243">
    <property type="entry name" value="NUCDPKINASE"/>
</dbReference>
<evidence type="ECO:0000256" key="3">
    <source>
        <dbReference type="ARBA" id="ARBA00022679"/>
    </source>
</evidence>
<dbReference type="AlphaFoldDB" id="A0AAD5S7V8"/>
<comment type="caution">
    <text evidence="7">Lacks conserved residue(s) required for the propagation of feature annotation.</text>
</comment>
<dbReference type="Gene3D" id="3.30.70.141">
    <property type="entry name" value="Nucleoside diphosphate kinase-like domain"/>
    <property type="match status" value="1"/>
</dbReference>
<evidence type="ECO:0000256" key="8">
    <source>
        <dbReference type="RuleBase" id="RU004011"/>
    </source>
</evidence>
<dbReference type="PANTHER" id="PTHR46161:SF3">
    <property type="entry name" value="NUCLEOSIDE DIPHOSPHATE KINASE DDB_G0292928-RELATED"/>
    <property type="match status" value="1"/>
</dbReference>
<dbReference type="GO" id="GO:0005524">
    <property type="term" value="F:ATP binding"/>
    <property type="evidence" value="ECO:0007669"/>
    <property type="project" value="UniProtKB-KW"/>
</dbReference>
<keyword evidence="4" id="KW-0547">Nucleotide-binding</keyword>
<accession>A0AAD5S7V8</accession>
<dbReference type="Proteomes" id="UP001212841">
    <property type="component" value="Unassembled WGS sequence"/>
</dbReference>
<keyword evidence="6" id="KW-0067">ATP-binding</keyword>
<dbReference type="InterPro" id="IPR001564">
    <property type="entry name" value="Nucleoside_diP_kinase"/>
</dbReference>
<dbReference type="SMART" id="SM00562">
    <property type="entry name" value="NDK"/>
    <property type="match status" value="1"/>
</dbReference>
<dbReference type="CDD" id="cd22970">
    <property type="entry name" value="DD_NDKH5-like"/>
    <property type="match status" value="1"/>
</dbReference>
<keyword evidence="3" id="KW-0808">Transferase</keyword>